<dbReference type="InterPro" id="IPR036390">
    <property type="entry name" value="WH_DNA-bd_sf"/>
</dbReference>
<dbReference type="Pfam" id="PF07729">
    <property type="entry name" value="FCD"/>
    <property type="match status" value="1"/>
</dbReference>
<dbReference type="SUPFAM" id="SSF48008">
    <property type="entry name" value="GntR ligand-binding domain-like"/>
    <property type="match status" value="1"/>
</dbReference>
<evidence type="ECO:0000313" key="5">
    <source>
        <dbReference type="EMBL" id="MEX4010477.1"/>
    </source>
</evidence>
<name>A0ABV3X0K2_9HYPH</name>
<comment type="caution">
    <text evidence="5">The sequence shown here is derived from an EMBL/GenBank/DDBJ whole genome shotgun (WGS) entry which is preliminary data.</text>
</comment>
<evidence type="ECO:0000256" key="2">
    <source>
        <dbReference type="ARBA" id="ARBA00023125"/>
    </source>
</evidence>
<dbReference type="InterPro" id="IPR008920">
    <property type="entry name" value="TF_FadR/GntR_C"/>
</dbReference>
<evidence type="ECO:0000256" key="1">
    <source>
        <dbReference type="ARBA" id="ARBA00023015"/>
    </source>
</evidence>
<evidence type="ECO:0000256" key="3">
    <source>
        <dbReference type="ARBA" id="ARBA00023163"/>
    </source>
</evidence>
<dbReference type="InterPro" id="IPR000524">
    <property type="entry name" value="Tscrpt_reg_HTH_GntR"/>
</dbReference>
<feature type="domain" description="HTH gntR-type" evidence="4">
    <location>
        <begin position="12"/>
        <end position="80"/>
    </location>
</feature>
<keyword evidence="1" id="KW-0805">Transcription regulation</keyword>
<dbReference type="SUPFAM" id="SSF46785">
    <property type="entry name" value="Winged helix' DNA-binding domain"/>
    <property type="match status" value="1"/>
</dbReference>
<dbReference type="PANTHER" id="PTHR43537">
    <property type="entry name" value="TRANSCRIPTIONAL REGULATOR, GNTR FAMILY"/>
    <property type="match status" value="1"/>
</dbReference>
<dbReference type="EMBL" id="JAZHFV010000014">
    <property type="protein sequence ID" value="MEX4010477.1"/>
    <property type="molecule type" value="Genomic_DNA"/>
</dbReference>
<gene>
    <name evidence="5" type="ORF">V1479_24520</name>
</gene>
<evidence type="ECO:0000259" key="4">
    <source>
        <dbReference type="PROSITE" id="PS50949"/>
    </source>
</evidence>
<sequence>MLKSAISGSAPRNSHSRVVDELGRAIVGGTFISGTILPGDIELAQRFKVSRTVLREAMKTLAAKGMVVPKTRIGTRVTGRNNWNLFDADVLAWHLESATDTRFLEHLSEMRLSFEPFAARLASERASSDEVRSLYAQVEEMEKANSMESFALADLDFHMALLGASGNPFMYSLGALIEAALATSFRLSSPFGEPDLQQETALAHRRIVDAIAARNPENAAEAMDRVIVVGRDRITGALSPRR</sequence>
<organism evidence="5 6">
    <name type="scientific">Neoaquamicrobium sediminum</name>
    <dbReference type="NCBI Taxonomy" id="1849104"/>
    <lineage>
        <taxon>Bacteria</taxon>
        <taxon>Pseudomonadati</taxon>
        <taxon>Pseudomonadota</taxon>
        <taxon>Alphaproteobacteria</taxon>
        <taxon>Hyphomicrobiales</taxon>
        <taxon>Phyllobacteriaceae</taxon>
        <taxon>Neoaquamicrobium</taxon>
    </lineage>
</organism>
<dbReference type="InterPro" id="IPR011711">
    <property type="entry name" value="GntR_C"/>
</dbReference>
<dbReference type="PRINTS" id="PR00035">
    <property type="entry name" value="HTHGNTR"/>
</dbReference>
<dbReference type="PROSITE" id="PS50949">
    <property type="entry name" value="HTH_GNTR"/>
    <property type="match status" value="1"/>
</dbReference>
<dbReference type="Proteomes" id="UP001559025">
    <property type="component" value="Unassembled WGS sequence"/>
</dbReference>
<dbReference type="Pfam" id="PF00392">
    <property type="entry name" value="GntR"/>
    <property type="match status" value="1"/>
</dbReference>
<dbReference type="PANTHER" id="PTHR43537:SF44">
    <property type="entry name" value="GNTR FAMILY REGULATORY PROTEIN"/>
    <property type="match status" value="1"/>
</dbReference>
<dbReference type="SMART" id="SM00895">
    <property type="entry name" value="FCD"/>
    <property type="match status" value="1"/>
</dbReference>
<evidence type="ECO:0000313" key="6">
    <source>
        <dbReference type="Proteomes" id="UP001559025"/>
    </source>
</evidence>
<accession>A0ABV3X0K2</accession>
<dbReference type="Gene3D" id="1.20.120.530">
    <property type="entry name" value="GntR ligand-binding domain-like"/>
    <property type="match status" value="1"/>
</dbReference>
<protein>
    <submittedName>
        <fullName evidence="5">FadR/GntR family transcriptional regulator</fullName>
    </submittedName>
</protein>
<reference evidence="5 6" key="1">
    <citation type="submission" date="2024-01" db="EMBL/GenBank/DDBJ databases">
        <title>New evidence supports the origin of RcGTA from prophage.</title>
        <authorList>
            <person name="Xu Y."/>
            <person name="Liu B."/>
            <person name="Chen F."/>
        </authorList>
    </citation>
    <scope>NUCLEOTIDE SEQUENCE [LARGE SCALE GENOMIC DNA]</scope>
    <source>
        <strain evidence="5 6">CBW1107-2</strain>
    </source>
</reference>
<dbReference type="Gene3D" id="1.10.10.10">
    <property type="entry name" value="Winged helix-like DNA-binding domain superfamily/Winged helix DNA-binding domain"/>
    <property type="match status" value="1"/>
</dbReference>
<keyword evidence="3" id="KW-0804">Transcription</keyword>
<keyword evidence="6" id="KW-1185">Reference proteome</keyword>
<dbReference type="CDD" id="cd07377">
    <property type="entry name" value="WHTH_GntR"/>
    <property type="match status" value="1"/>
</dbReference>
<dbReference type="InterPro" id="IPR036388">
    <property type="entry name" value="WH-like_DNA-bd_sf"/>
</dbReference>
<keyword evidence="2" id="KW-0238">DNA-binding</keyword>
<dbReference type="SMART" id="SM00345">
    <property type="entry name" value="HTH_GNTR"/>
    <property type="match status" value="1"/>
</dbReference>
<proteinExistence type="predicted"/>